<comment type="caution">
    <text evidence="2">The sequence shown here is derived from an EMBL/GenBank/DDBJ whole genome shotgun (WGS) entry which is preliminary data.</text>
</comment>
<name>A0A6A2YBQ5_HIBSY</name>
<reference evidence="2" key="1">
    <citation type="submission" date="2019-09" db="EMBL/GenBank/DDBJ databases">
        <title>Draft genome information of white flower Hibiscus syriacus.</title>
        <authorList>
            <person name="Kim Y.-M."/>
        </authorList>
    </citation>
    <scope>NUCLEOTIDE SEQUENCE [LARGE SCALE GENOMIC DNA]</scope>
    <source>
        <strain evidence="2">YM2019G1</strain>
    </source>
</reference>
<organism evidence="2 3">
    <name type="scientific">Hibiscus syriacus</name>
    <name type="common">Rose of Sharon</name>
    <dbReference type="NCBI Taxonomy" id="106335"/>
    <lineage>
        <taxon>Eukaryota</taxon>
        <taxon>Viridiplantae</taxon>
        <taxon>Streptophyta</taxon>
        <taxon>Embryophyta</taxon>
        <taxon>Tracheophyta</taxon>
        <taxon>Spermatophyta</taxon>
        <taxon>Magnoliopsida</taxon>
        <taxon>eudicotyledons</taxon>
        <taxon>Gunneridae</taxon>
        <taxon>Pentapetalae</taxon>
        <taxon>rosids</taxon>
        <taxon>malvids</taxon>
        <taxon>Malvales</taxon>
        <taxon>Malvaceae</taxon>
        <taxon>Malvoideae</taxon>
        <taxon>Hibiscus</taxon>
    </lineage>
</organism>
<protein>
    <submittedName>
        <fullName evidence="2">Uncharacterized protein</fullName>
    </submittedName>
</protein>
<accession>A0A6A2YBQ5</accession>
<feature type="region of interest" description="Disordered" evidence="1">
    <location>
        <begin position="41"/>
        <end position="64"/>
    </location>
</feature>
<gene>
    <name evidence="2" type="ORF">F3Y22_tig00111847pilonHSYRG00120</name>
</gene>
<evidence type="ECO:0000313" key="2">
    <source>
        <dbReference type="EMBL" id="KAE8672289.1"/>
    </source>
</evidence>
<dbReference type="AlphaFoldDB" id="A0A6A2YBQ5"/>
<dbReference type="EMBL" id="VEPZ02001449">
    <property type="protein sequence ID" value="KAE8672289.1"/>
    <property type="molecule type" value="Genomic_DNA"/>
</dbReference>
<sequence>MQKEYLLAKPARDAAAKAKMEAEAKVIVADVPVHADNEWNISVVDDNEPKSTPGTSSDALPEGLTHELPIADEVLKPPASGAPDMAINDLEDLRRQLDALNAN</sequence>
<evidence type="ECO:0000313" key="3">
    <source>
        <dbReference type="Proteomes" id="UP000436088"/>
    </source>
</evidence>
<dbReference type="Proteomes" id="UP000436088">
    <property type="component" value="Unassembled WGS sequence"/>
</dbReference>
<keyword evidence="3" id="KW-1185">Reference proteome</keyword>
<evidence type="ECO:0000256" key="1">
    <source>
        <dbReference type="SAM" id="MobiDB-lite"/>
    </source>
</evidence>
<proteinExistence type="predicted"/>